<feature type="compositionally biased region" description="Low complexity" evidence="1">
    <location>
        <begin position="500"/>
        <end position="538"/>
    </location>
</feature>
<evidence type="ECO:0000313" key="5">
    <source>
        <dbReference type="Proteomes" id="UP000193944"/>
    </source>
</evidence>
<reference evidence="4 5" key="1">
    <citation type="submission" date="2016-08" db="EMBL/GenBank/DDBJ databases">
        <title>A Parts List for Fungal Cellulosomes Revealed by Comparative Genomics.</title>
        <authorList>
            <consortium name="DOE Joint Genome Institute"/>
            <person name="Haitjema C.H."/>
            <person name="Gilmore S.P."/>
            <person name="Henske J.K."/>
            <person name="Solomon K.V."/>
            <person name="De Groot R."/>
            <person name="Kuo A."/>
            <person name="Mondo S.J."/>
            <person name="Salamov A.A."/>
            <person name="Labutti K."/>
            <person name="Zhao Z."/>
            <person name="Chiniquy J."/>
            <person name="Barry K."/>
            <person name="Brewer H.M."/>
            <person name="Purvine S.O."/>
            <person name="Wright A.T."/>
            <person name="Boxma B."/>
            <person name="Van Alen T."/>
            <person name="Hackstein J.H."/>
            <person name="Baker S.E."/>
            <person name="Grigoriev I.V."/>
            <person name="O'Malley M.A."/>
        </authorList>
    </citation>
    <scope>NUCLEOTIDE SEQUENCE [LARGE SCALE GENOMIC DNA]</scope>
    <source>
        <strain evidence="4 5">S4</strain>
    </source>
</reference>
<keyword evidence="3" id="KW-0732">Signal</keyword>
<keyword evidence="5" id="KW-1185">Reference proteome</keyword>
<accession>A0A1Y1X184</accession>
<feature type="chain" id="PRO_5011004155" evidence="3">
    <location>
        <begin position="27"/>
        <end position="702"/>
    </location>
</feature>
<name>A0A1Y1X184_9FUNG</name>
<feature type="compositionally biased region" description="Polar residues" evidence="1">
    <location>
        <begin position="479"/>
        <end position="499"/>
    </location>
</feature>
<dbReference type="AlphaFoldDB" id="A0A1Y1X184"/>
<dbReference type="EMBL" id="MCFG01000172">
    <property type="protein sequence ID" value="ORX79533.1"/>
    <property type="molecule type" value="Genomic_DNA"/>
</dbReference>
<sequence length="702" mass="80770">MLKVSNHYSNFLIFIFLILEKSLVFSKTCLNPLDPNYYACSWFSECTLYKSSDKEYEAGVQKSHCIRKNWVLPGLCFTGVIIAIIIGLILFHFRKEQMEPVLRPATFYQPKNKFFNSKLYNKHSPFKYLSYNASMKNSGNLSSLSNIKGSYNRNNYQNLEIPINYHNYNNNNIDNINIINNNNNKINNGNNNYMNQDLDPTTYPEYDNTVEIIDGNDLNNMSYVNNMNSMNRMNINSMNRMNMNNMNGMSMNNINRMNINMNNNNPLLQHKYSHSDPNPNSNNVINNINDCPGIPENILAEAMDSTVDTLTATETETNTERPNIHKEEYSIESNSLYTESELTNSYINQYNTNNNNNIINNLNNPYLQQQNSLNHTKKSKSKLQNSNNKLNNSNLYNNNDNNNYNSIPLSKSPSPILRQQQTYPSNPPSYIPSDMDQSFSITNTSMITTKSEINSSGIYEPDYIDSLKNKNGTYLEVPHSNSNYQPKDNSSSFYIASSPNNNNYNYNQSQSYLQQQQQQQQQSYNYDDNDNYYRNNNSFSKQSLNRLNTSTNNIHSSMSKKSMNSINNSSLSQKRSMNRINDSMNNSIHSSYSKRPLNRSNNSIINNGNNNNNNNNNINYSSSKRSLLRPSPSMNTISSYHSNSGSSPNNSYYRPSTQVNYDNLNYMNSRDRSPSQGNLMSSPIYHESSTNRSRTYHPSTVY</sequence>
<keyword evidence="2" id="KW-0812">Transmembrane</keyword>
<evidence type="ECO:0000256" key="3">
    <source>
        <dbReference type="SAM" id="SignalP"/>
    </source>
</evidence>
<organism evidence="4 5">
    <name type="scientific">Anaeromyces robustus</name>
    <dbReference type="NCBI Taxonomy" id="1754192"/>
    <lineage>
        <taxon>Eukaryota</taxon>
        <taxon>Fungi</taxon>
        <taxon>Fungi incertae sedis</taxon>
        <taxon>Chytridiomycota</taxon>
        <taxon>Chytridiomycota incertae sedis</taxon>
        <taxon>Neocallimastigomycetes</taxon>
        <taxon>Neocallimastigales</taxon>
        <taxon>Neocallimastigaceae</taxon>
        <taxon>Anaeromyces</taxon>
    </lineage>
</organism>
<keyword evidence="2" id="KW-1133">Transmembrane helix</keyword>
<feature type="region of interest" description="Disordered" evidence="1">
    <location>
        <begin position="479"/>
        <end position="702"/>
    </location>
</feature>
<comment type="caution">
    <text evidence="4">The sequence shown here is derived from an EMBL/GenBank/DDBJ whole genome shotgun (WGS) entry which is preliminary data.</text>
</comment>
<feature type="region of interest" description="Disordered" evidence="1">
    <location>
        <begin position="375"/>
        <end position="437"/>
    </location>
</feature>
<protein>
    <submittedName>
        <fullName evidence="4">Uncharacterized protein</fullName>
    </submittedName>
</protein>
<feature type="signal peptide" evidence="3">
    <location>
        <begin position="1"/>
        <end position="26"/>
    </location>
</feature>
<proteinExistence type="predicted"/>
<dbReference type="Proteomes" id="UP000193944">
    <property type="component" value="Unassembled WGS sequence"/>
</dbReference>
<feature type="transmembrane region" description="Helical" evidence="2">
    <location>
        <begin position="70"/>
        <end position="93"/>
    </location>
</feature>
<evidence type="ECO:0000256" key="2">
    <source>
        <dbReference type="SAM" id="Phobius"/>
    </source>
</evidence>
<feature type="compositionally biased region" description="Low complexity" evidence="1">
    <location>
        <begin position="552"/>
        <end position="572"/>
    </location>
</feature>
<feature type="compositionally biased region" description="Polar residues" evidence="1">
    <location>
        <begin position="539"/>
        <end position="551"/>
    </location>
</feature>
<feature type="compositionally biased region" description="Polar residues" evidence="1">
    <location>
        <begin position="657"/>
        <end position="702"/>
    </location>
</feature>
<feature type="compositionally biased region" description="Polar residues" evidence="1">
    <location>
        <begin position="573"/>
        <end position="593"/>
    </location>
</feature>
<keyword evidence="2" id="KW-0472">Membrane</keyword>
<gene>
    <name evidence="4" type="ORF">BCR32DRAFT_269419</name>
</gene>
<feature type="compositionally biased region" description="Low complexity" evidence="1">
    <location>
        <begin position="598"/>
        <end position="656"/>
    </location>
</feature>
<evidence type="ECO:0000313" key="4">
    <source>
        <dbReference type="EMBL" id="ORX79533.1"/>
    </source>
</evidence>
<evidence type="ECO:0000256" key="1">
    <source>
        <dbReference type="SAM" id="MobiDB-lite"/>
    </source>
</evidence>
<reference evidence="4 5" key="2">
    <citation type="submission" date="2016-08" db="EMBL/GenBank/DDBJ databases">
        <title>Pervasive Adenine N6-methylation of Active Genes in Fungi.</title>
        <authorList>
            <consortium name="DOE Joint Genome Institute"/>
            <person name="Mondo S.J."/>
            <person name="Dannebaum R.O."/>
            <person name="Kuo R.C."/>
            <person name="Labutti K."/>
            <person name="Haridas S."/>
            <person name="Kuo A."/>
            <person name="Salamov A."/>
            <person name="Ahrendt S.R."/>
            <person name="Lipzen A."/>
            <person name="Sullivan W."/>
            <person name="Andreopoulos W.B."/>
            <person name="Clum A."/>
            <person name="Lindquist E."/>
            <person name="Daum C."/>
            <person name="Ramamoorthy G.K."/>
            <person name="Gryganskyi A."/>
            <person name="Culley D."/>
            <person name="Magnuson J.K."/>
            <person name="James T.Y."/>
            <person name="O'Malley M.A."/>
            <person name="Stajich J.E."/>
            <person name="Spatafora J.W."/>
            <person name="Visel A."/>
            <person name="Grigoriev I.V."/>
        </authorList>
    </citation>
    <scope>NUCLEOTIDE SEQUENCE [LARGE SCALE GENOMIC DNA]</scope>
    <source>
        <strain evidence="4 5">S4</strain>
    </source>
</reference>
<feature type="compositionally biased region" description="Low complexity" evidence="1">
    <location>
        <begin position="382"/>
        <end position="417"/>
    </location>
</feature>
<dbReference type="OrthoDB" id="2160452at2759"/>